<evidence type="ECO:0000313" key="3">
    <source>
        <dbReference type="Proteomes" id="UP000255106"/>
    </source>
</evidence>
<feature type="compositionally biased region" description="Low complexity" evidence="1">
    <location>
        <begin position="80"/>
        <end position="91"/>
    </location>
</feature>
<sequence length="98" mass="11433">MNEIIEWDDLSFPERVVLRSKSTKSFLNFTRLWFELIQGDRLLVNWHHRLMASKIDDLIAGRLEPRNLIINIPPGGTKQSSSPFTSRPTSTHWCRKAN</sequence>
<organism evidence="2 3">
    <name type="scientific">Enterobacter cloacae</name>
    <dbReference type="NCBI Taxonomy" id="550"/>
    <lineage>
        <taxon>Bacteria</taxon>
        <taxon>Pseudomonadati</taxon>
        <taxon>Pseudomonadota</taxon>
        <taxon>Gammaproteobacteria</taxon>
        <taxon>Enterobacterales</taxon>
        <taxon>Enterobacteriaceae</taxon>
        <taxon>Enterobacter</taxon>
        <taxon>Enterobacter cloacae complex</taxon>
    </lineage>
</organism>
<reference evidence="2 3" key="1">
    <citation type="submission" date="2018-06" db="EMBL/GenBank/DDBJ databases">
        <authorList>
            <consortium name="Pathogen Informatics"/>
            <person name="Doyle S."/>
        </authorList>
    </citation>
    <scope>NUCLEOTIDE SEQUENCE [LARGE SCALE GENOMIC DNA]</scope>
    <source>
        <strain evidence="2 3">NCTC10005</strain>
    </source>
</reference>
<evidence type="ECO:0000313" key="2">
    <source>
        <dbReference type="EMBL" id="STQ10428.1"/>
    </source>
</evidence>
<dbReference type="Proteomes" id="UP000255106">
    <property type="component" value="Unassembled WGS sequence"/>
</dbReference>
<dbReference type="EMBL" id="UGJB01000004">
    <property type="protein sequence ID" value="STQ10428.1"/>
    <property type="molecule type" value="Genomic_DNA"/>
</dbReference>
<dbReference type="AlphaFoldDB" id="A0A377LWS7"/>
<accession>A0A377LWS7</accession>
<name>A0A377LWS7_ENTCL</name>
<evidence type="ECO:0000256" key="1">
    <source>
        <dbReference type="SAM" id="MobiDB-lite"/>
    </source>
</evidence>
<feature type="region of interest" description="Disordered" evidence="1">
    <location>
        <begin position="72"/>
        <end position="98"/>
    </location>
</feature>
<proteinExistence type="predicted"/>
<gene>
    <name evidence="2" type="ORF">NCTC10005_03174</name>
</gene>
<protein>
    <submittedName>
        <fullName evidence="2">Uncharacterized protein</fullName>
    </submittedName>
</protein>